<organism evidence="3 4">
    <name type="scientific">Roseicyclus mahoneyensis</name>
    <dbReference type="NCBI Taxonomy" id="164332"/>
    <lineage>
        <taxon>Bacteria</taxon>
        <taxon>Pseudomonadati</taxon>
        <taxon>Pseudomonadota</taxon>
        <taxon>Alphaproteobacteria</taxon>
        <taxon>Rhodobacterales</taxon>
        <taxon>Roseobacteraceae</taxon>
        <taxon>Roseicyclus</taxon>
    </lineage>
</organism>
<dbReference type="PANTHER" id="PTHR11895">
    <property type="entry name" value="TRANSAMIDASE"/>
    <property type="match status" value="1"/>
</dbReference>
<dbReference type="SUPFAM" id="SSF75304">
    <property type="entry name" value="Amidase signature (AS) enzymes"/>
    <property type="match status" value="1"/>
</dbReference>
<feature type="region of interest" description="Disordered" evidence="1">
    <location>
        <begin position="105"/>
        <end position="132"/>
    </location>
</feature>
<sequence length="405" mass="41931">MSTIELAEAALKRILQDEDRLHAYAWLDEATVLAEARRLDHEHLRGPLSGHTVAIKDIFDTVDMPTACGSPIYAGRRPARDAAAVAAIRAAGGLVVGKSVTTEFAHLTPGPTRNPHNPTHTPGGSSSGSAATVAAGGASMATGTQTAGSIIRPAAFCGVVGYKPSFAMISRSGLSLFSETLDTIGGFARTVSDVALFVGVMAGRSDLMTPVSPQAPRLAVWATPDADNAEPCVVVELERVADVAASAGAAVQTLPDAAGWQALLEAQKVIMAWEGTRALAFERQVHPELLSGPLRAYLDAAALTSPETYLEALHTRQTLGAALSAAMQPFDAILTLSAQGEAPLAETGTGDPQFNRVWTLLGGPALHLPTATGPRGLPIGVQLVGNPGNDHRLLGTAAWLEAALS</sequence>
<dbReference type="Pfam" id="PF01425">
    <property type="entry name" value="Amidase"/>
    <property type="match status" value="1"/>
</dbReference>
<dbReference type="Gene3D" id="3.90.1300.10">
    <property type="entry name" value="Amidase signature (AS) domain"/>
    <property type="match status" value="1"/>
</dbReference>
<dbReference type="InterPro" id="IPR023631">
    <property type="entry name" value="Amidase_dom"/>
</dbReference>
<dbReference type="OrthoDB" id="9777859at2"/>
<dbReference type="PANTHER" id="PTHR11895:SF151">
    <property type="entry name" value="GLUTAMYL-TRNA(GLN) AMIDOTRANSFERASE SUBUNIT A"/>
    <property type="match status" value="1"/>
</dbReference>
<evidence type="ECO:0000313" key="3">
    <source>
        <dbReference type="EMBL" id="PWK55871.1"/>
    </source>
</evidence>
<comment type="caution">
    <text evidence="3">The sequence shown here is derived from an EMBL/GenBank/DDBJ whole genome shotgun (WGS) entry which is preliminary data.</text>
</comment>
<feature type="domain" description="Amidase" evidence="2">
    <location>
        <begin position="5"/>
        <end position="394"/>
    </location>
</feature>
<accession>A0A316G4M0</accession>
<name>A0A316G4M0_9RHOB</name>
<dbReference type="AlphaFoldDB" id="A0A316G4M0"/>
<evidence type="ECO:0000259" key="2">
    <source>
        <dbReference type="Pfam" id="PF01425"/>
    </source>
</evidence>
<gene>
    <name evidence="3" type="ORF">C7455_1154</name>
</gene>
<proteinExistence type="predicted"/>
<dbReference type="GO" id="GO:0016740">
    <property type="term" value="F:transferase activity"/>
    <property type="evidence" value="ECO:0007669"/>
    <property type="project" value="UniProtKB-KW"/>
</dbReference>
<dbReference type="EMBL" id="QGGW01000015">
    <property type="protein sequence ID" value="PWK55871.1"/>
    <property type="molecule type" value="Genomic_DNA"/>
</dbReference>
<dbReference type="Proteomes" id="UP000245708">
    <property type="component" value="Unassembled WGS sequence"/>
</dbReference>
<protein>
    <submittedName>
        <fullName evidence="3">Asp-tRNA(Asn)/Glu-tRNA(Gln) amidotransferase A subunit family amidase</fullName>
    </submittedName>
</protein>
<dbReference type="InterPro" id="IPR000120">
    <property type="entry name" value="Amidase"/>
</dbReference>
<dbReference type="InterPro" id="IPR036928">
    <property type="entry name" value="AS_sf"/>
</dbReference>
<keyword evidence="4" id="KW-1185">Reference proteome</keyword>
<dbReference type="RefSeq" id="WP_109670858.1">
    <property type="nucleotide sequence ID" value="NZ_QGGW01000015.1"/>
</dbReference>
<keyword evidence="3" id="KW-0808">Transferase</keyword>
<reference evidence="3 4" key="1">
    <citation type="submission" date="2018-05" db="EMBL/GenBank/DDBJ databases">
        <title>Genomic Encyclopedia of Type Strains, Phase IV (KMG-IV): sequencing the most valuable type-strain genomes for metagenomic binning, comparative biology and taxonomic classification.</title>
        <authorList>
            <person name="Goeker M."/>
        </authorList>
    </citation>
    <scope>NUCLEOTIDE SEQUENCE [LARGE SCALE GENOMIC DNA]</scope>
    <source>
        <strain evidence="3 4">DSM 16097</strain>
    </source>
</reference>
<feature type="compositionally biased region" description="Low complexity" evidence="1">
    <location>
        <begin position="108"/>
        <end position="132"/>
    </location>
</feature>
<evidence type="ECO:0000256" key="1">
    <source>
        <dbReference type="SAM" id="MobiDB-lite"/>
    </source>
</evidence>
<evidence type="ECO:0000313" key="4">
    <source>
        <dbReference type="Proteomes" id="UP000245708"/>
    </source>
</evidence>